<dbReference type="EMBL" id="BGPR01063718">
    <property type="protein sequence ID" value="GBO38874.1"/>
    <property type="molecule type" value="Genomic_DNA"/>
</dbReference>
<accession>A0A4Y2WQI5</accession>
<gene>
    <name evidence="1" type="ORF">AVEN_14849_1</name>
</gene>
<name>A0A4Y2WQI5_ARAVE</name>
<organism evidence="1 2">
    <name type="scientific">Araneus ventricosus</name>
    <name type="common">Orbweaver spider</name>
    <name type="synonym">Epeira ventricosa</name>
    <dbReference type="NCBI Taxonomy" id="182803"/>
    <lineage>
        <taxon>Eukaryota</taxon>
        <taxon>Metazoa</taxon>
        <taxon>Ecdysozoa</taxon>
        <taxon>Arthropoda</taxon>
        <taxon>Chelicerata</taxon>
        <taxon>Arachnida</taxon>
        <taxon>Araneae</taxon>
        <taxon>Araneomorphae</taxon>
        <taxon>Entelegynae</taxon>
        <taxon>Araneoidea</taxon>
        <taxon>Araneidae</taxon>
        <taxon>Araneus</taxon>
    </lineage>
</organism>
<dbReference type="AlphaFoldDB" id="A0A4Y2WQI5"/>
<reference evidence="1 2" key="1">
    <citation type="journal article" date="2019" name="Sci. Rep.">
        <title>Orb-weaving spider Araneus ventricosus genome elucidates the spidroin gene catalogue.</title>
        <authorList>
            <person name="Kono N."/>
            <person name="Nakamura H."/>
            <person name="Ohtoshi R."/>
            <person name="Moran D.A.P."/>
            <person name="Shinohara A."/>
            <person name="Yoshida Y."/>
            <person name="Fujiwara M."/>
            <person name="Mori M."/>
            <person name="Tomita M."/>
            <person name="Arakawa K."/>
        </authorList>
    </citation>
    <scope>NUCLEOTIDE SEQUENCE [LARGE SCALE GENOMIC DNA]</scope>
</reference>
<dbReference type="Gene3D" id="3.90.245.10">
    <property type="entry name" value="Ribonucleoside hydrolase-like"/>
    <property type="match status" value="1"/>
</dbReference>
<dbReference type="GO" id="GO:0016799">
    <property type="term" value="F:hydrolase activity, hydrolyzing N-glycosyl compounds"/>
    <property type="evidence" value="ECO:0007669"/>
    <property type="project" value="InterPro"/>
</dbReference>
<dbReference type="SUPFAM" id="SSF53590">
    <property type="entry name" value="Nucleoside hydrolase"/>
    <property type="match status" value="1"/>
</dbReference>
<dbReference type="OrthoDB" id="432381at2759"/>
<evidence type="ECO:0000313" key="2">
    <source>
        <dbReference type="Proteomes" id="UP000499080"/>
    </source>
</evidence>
<comment type="caution">
    <text evidence="1">The sequence shown here is derived from an EMBL/GenBank/DDBJ whole genome shotgun (WGS) entry which is preliminary data.</text>
</comment>
<dbReference type="InterPro" id="IPR036452">
    <property type="entry name" value="Ribo_hydro-like"/>
</dbReference>
<proteinExistence type="predicted"/>
<feature type="non-terminal residue" evidence="1">
    <location>
        <position position="1"/>
    </location>
</feature>
<keyword evidence="2" id="KW-1185">Reference proteome</keyword>
<dbReference type="Proteomes" id="UP000499080">
    <property type="component" value="Unassembled WGS sequence"/>
</dbReference>
<protein>
    <submittedName>
        <fullName evidence="1">Uncharacterized protein</fullName>
    </submittedName>
</protein>
<evidence type="ECO:0000313" key="1">
    <source>
        <dbReference type="EMBL" id="GBO38874.1"/>
    </source>
</evidence>
<sequence>ETYDRMTQVPTIKGGFYKRISSLSKDFSESRGWTCCVDCDFLAVVASLYPEYIRNCLVSPLVVEYNGTYTRALTVLLNHMKSVNDLGRCSVQIVTEFDQDFLNHLRYQMLQDEPISL</sequence>